<dbReference type="AlphaFoldDB" id="A0A9P5K2J9"/>
<sequence>MSCGRYAVHALFVPPAPAPDDVFDGAAAPARDPISILKPCQTLSIVTEWSFPWDGFDSKAWGEAWEHDLSSESGIDDGGSEAGAWKQRVALLHDQGAILAKNYDENARRARRDPHSIFRSPVDASAPPTAGFVRPLGSSTFSLPAVERAPAKMEGVGGRCAGSAPSLTRQTQHEVLQNDIKSLLNPKDHALSPGSSSAGGLVVWYFDGAEDLGGGGAVGGQSGKYAGGTLTDYESTASY</sequence>
<accession>A0A9P5K2J9</accession>
<organism evidence="2 3">
    <name type="scientific">Russula ochroleuca</name>
    <dbReference type="NCBI Taxonomy" id="152965"/>
    <lineage>
        <taxon>Eukaryota</taxon>
        <taxon>Fungi</taxon>
        <taxon>Dikarya</taxon>
        <taxon>Basidiomycota</taxon>
        <taxon>Agaricomycotina</taxon>
        <taxon>Agaricomycetes</taxon>
        <taxon>Russulales</taxon>
        <taxon>Russulaceae</taxon>
        <taxon>Russula</taxon>
    </lineage>
</organism>
<feature type="region of interest" description="Disordered" evidence="1">
    <location>
        <begin position="216"/>
        <end position="239"/>
    </location>
</feature>
<reference evidence="2" key="2">
    <citation type="journal article" date="2020" name="Nat. Commun.">
        <title>Large-scale genome sequencing of mycorrhizal fungi provides insights into the early evolution of symbiotic traits.</title>
        <authorList>
            <person name="Miyauchi S."/>
            <person name="Kiss E."/>
            <person name="Kuo A."/>
            <person name="Drula E."/>
            <person name="Kohler A."/>
            <person name="Sanchez-Garcia M."/>
            <person name="Morin E."/>
            <person name="Andreopoulos B."/>
            <person name="Barry K.W."/>
            <person name="Bonito G."/>
            <person name="Buee M."/>
            <person name="Carver A."/>
            <person name="Chen C."/>
            <person name="Cichocki N."/>
            <person name="Clum A."/>
            <person name="Culley D."/>
            <person name="Crous P.W."/>
            <person name="Fauchery L."/>
            <person name="Girlanda M."/>
            <person name="Hayes R.D."/>
            <person name="Keri Z."/>
            <person name="LaButti K."/>
            <person name="Lipzen A."/>
            <person name="Lombard V."/>
            <person name="Magnuson J."/>
            <person name="Maillard F."/>
            <person name="Murat C."/>
            <person name="Nolan M."/>
            <person name="Ohm R.A."/>
            <person name="Pangilinan J."/>
            <person name="Pereira M.F."/>
            <person name="Perotto S."/>
            <person name="Peter M."/>
            <person name="Pfister S."/>
            <person name="Riley R."/>
            <person name="Sitrit Y."/>
            <person name="Stielow J.B."/>
            <person name="Szollosi G."/>
            <person name="Zifcakova L."/>
            <person name="Stursova M."/>
            <person name="Spatafora J.W."/>
            <person name="Tedersoo L."/>
            <person name="Vaario L.M."/>
            <person name="Yamada A."/>
            <person name="Yan M."/>
            <person name="Wang P."/>
            <person name="Xu J."/>
            <person name="Bruns T."/>
            <person name="Baldrian P."/>
            <person name="Vilgalys R."/>
            <person name="Dunand C."/>
            <person name="Henrissat B."/>
            <person name="Grigoriev I.V."/>
            <person name="Hibbett D."/>
            <person name="Nagy L.G."/>
            <person name="Martin F.M."/>
        </authorList>
    </citation>
    <scope>NUCLEOTIDE SEQUENCE</scope>
    <source>
        <strain evidence="2">Prilba</strain>
    </source>
</reference>
<protein>
    <submittedName>
        <fullName evidence="2">Uncharacterized protein</fullName>
    </submittedName>
</protein>
<dbReference type="EMBL" id="WHVB01000016">
    <property type="protein sequence ID" value="KAF8475262.1"/>
    <property type="molecule type" value="Genomic_DNA"/>
</dbReference>
<comment type="caution">
    <text evidence="2">The sequence shown here is derived from an EMBL/GenBank/DDBJ whole genome shotgun (WGS) entry which is preliminary data.</text>
</comment>
<gene>
    <name evidence="2" type="ORF">DFH94DRAFT_683952</name>
</gene>
<evidence type="ECO:0000256" key="1">
    <source>
        <dbReference type="SAM" id="MobiDB-lite"/>
    </source>
</evidence>
<proteinExistence type="predicted"/>
<evidence type="ECO:0000313" key="2">
    <source>
        <dbReference type="EMBL" id="KAF8475262.1"/>
    </source>
</evidence>
<name>A0A9P5K2J9_9AGAM</name>
<dbReference type="Proteomes" id="UP000759537">
    <property type="component" value="Unassembled WGS sequence"/>
</dbReference>
<dbReference type="OrthoDB" id="3317726at2759"/>
<feature type="compositionally biased region" description="Gly residues" evidence="1">
    <location>
        <begin position="216"/>
        <end position="226"/>
    </location>
</feature>
<keyword evidence="3" id="KW-1185">Reference proteome</keyword>
<reference evidence="2" key="1">
    <citation type="submission" date="2019-10" db="EMBL/GenBank/DDBJ databases">
        <authorList>
            <consortium name="DOE Joint Genome Institute"/>
            <person name="Kuo A."/>
            <person name="Miyauchi S."/>
            <person name="Kiss E."/>
            <person name="Drula E."/>
            <person name="Kohler A."/>
            <person name="Sanchez-Garcia M."/>
            <person name="Andreopoulos B."/>
            <person name="Barry K.W."/>
            <person name="Bonito G."/>
            <person name="Buee M."/>
            <person name="Carver A."/>
            <person name="Chen C."/>
            <person name="Cichocki N."/>
            <person name="Clum A."/>
            <person name="Culley D."/>
            <person name="Crous P.W."/>
            <person name="Fauchery L."/>
            <person name="Girlanda M."/>
            <person name="Hayes R."/>
            <person name="Keri Z."/>
            <person name="LaButti K."/>
            <person name="Lipzen A."/>
            <person name="Lombard V."/>
            <person name="Magnuson J."/>
            <person name="Maillard F."/>
            <person name="Morin E."/>
            <person name="Murat C."/>
            <person name="Nolan M."/>
            <person name="Ohm R."/>
            <person name="Pangilinan J."/>
            <person name="Pereira M."/>
            <person name="Perotto S."/>
            <person name="Peter M."/>
            <person name="Riley R."/>
            <person name="Sitrit Y."/>
            <person name="Stielow B."/>
            <person name="Szollosi G."/>
            <person name="Zifcakova L."/>
            <person name="Stursova M."/>
            <person name="Spatafora J.W."/>
            <person name="Tedersoo L."/>
            <person name="Vaario L.-M."/>
            <person name="Yamada A."/>
            <person name="Yan M."/>
            <person name="Wang P."/>
            <person name="Xu J."/>
            <person name="Bruns T."/>
            <person name="Baldrian P."/>
            <person name="Vilgalys R."/>
            <person name="Henrissat B."/>
            <person name="Grigoriev I.V."/>
            <person name="Hibbett D."/>
            <person name="Nagy L.G."/>
            <person name="Martin F.M."/>
        </authorList>
    </citation>
    <scope>NUCLEOTIDE SEQUENCE</scope>
    <source>
        <strain evidence="2">Prilba</strain>
    </source>
</reference>
<evidence type="ECO:0000313" key="3">
    <source>
        <dbReference type="Proteomes" id="UP000759537"/>
    </source>
</evidence>